<dbReference type="AlphaFoldDB" id="A0A6P1XXW0"/>
<accession>A0A6P1XXW0</accession>
<gene>
    <name evidence="1" type="ORF">GWP43_00810</name>
</gene>
<protein>
    <submittedName>
        <fullName evidence="1">Uncharacterized protein</fullName>
    </submittedName>
</protein>
<evidence type="ECO:0000313" key="2">
    <source>
        <dbReference type="Proteomes" id="UP000464374"/>
    </source>
</evidence>
<sequence length="208" mass="23719">MERRIKGYLRKAAAVSAFALLVLNTAILVSVQSRQKEMERMLTLALEQGRDAAEKALGAQGEEIKEAIAVSEANINGRLDRIEKTMIAQGRVKRGAAGQVPAGEKESGRGVRLLYDETYLEGKEEEAYRLLKGKKYAAAYQLYNEIVEKDPERLMSRYYRMYSLFYANEMNRENYAFLLKEIEYLRGMGMNEDSFNKIEAFIGKEGLF</sequence>
<dbReference type="EMBL" id="CP048020">
    <property type="protein sequence ID" value="QHX42231.1"/>
    <property type="molecule type" value="Genomic_DNA"/>
</dbReference>
<reference evidence="1 2" key="1">
    <citation type="submission" date="2020-01" db="EMBL/GenBank/DDBJ databases">
        <title>Complete genome sequence of a human oral phylogroup 1 Treponema sp. strain ATCC 700766, originally isolated from periodontitis dental plaque.</title>
        <authorList>
            <person name="Chan Y."/>
            <person name="Huo Y.-B."/>
            <person name="Yu X.-L."/>
            <person name="Zeng H."/>
            <person name="Leung W.-K."/>
            <person name="Watt R.M."/>
        </authorList>
    </citation>
    <scope>NUCLEOTIDE SEQUENCE [LARGE SCALE GENOMIC DNA]</scope>
    <source>
        <strain evidence="1 2">OMZ 804</strain>
    </source>
</reference>
<name>A0A6P1XXW0_9SPIR</name>
<dbReference type="KEGG" id="trz:GWP43_00810"/>
<organism evidence="1 2">
    <name type="scientific">Treponema vincentii</name>
    <dbReference type="NCBI Taxonomy" id="69710"/>
    <lineage>
        <taxon>Bacteria</taxon>
        <taxon>Pseudomonadati</taxon>
        <taxon>Spirochaetota</taxon>
        <taxon>Spirochaetia</taxon>
        <taxon>Spirochaetales</taxon>
        <taxon>Treponemataceae</taxon>
        <taxon>Treponema</taxon>
    </lineage>
</organism>
<proteinExistence type="predicted"/>
<dbReference type="Proteomes" id="UP000464374">
    <property type="component" value="Chromosome"/>
</dbReference>
<evidence type="ECO:0000313" key="1">
    <source>
        <dbReference type="EMBL" id="QHX42231.1"/>
    </source>
</evidence>
<dbReference type="RefSeq" id="WP_162662044.1">
    <property type="nucleotide sequence ID" value="NZ_CP048020.1"/>
</dbReference>